<sequence length="426" mass="48268">MKPIVLTTIGSLGDLYPYLALADGLKQRGYTPLIATSEMYRQRVESQGIDFWPVRPDIADWGDEMELYQRITDLKTGTEYVVRHLIMPHLRASVEDLSQVIPESALLITHPLTYAGPILAEKYKIPWISTALSPLTFFSKYDPPVLAPALWLRHFRRWGPHFYGFLFYLLRQSVRSWTAPVQQLRQELGLPPTQYDPLFEGQFSPHLTLAWFSPLLATPQPDWPVNTHVTGFLFYDRDKFSSETQFQVRQFLASGPPPIVFTLGSAMVRGASDFFNQSLEAILTLRKRAIFIVGAKLLDQLPEPLPANVLVLEYAPFSYLFSHAAAIVHQGGIGTLAQALRAGRPLLIVPFSHDQPDNAERAVRLGVARSLLRQKYTAKSAVRELRQLLEQPIYSEKAIEISKIIKSEEGIITTCNLIERYLTAKH</sequence>
<proteinExistence type="predicted"/>
<evidence type="ECO:0000313" key="4">
    <source>
        <dbReference type="Proteomes" id="UP000031623"/>
    </source>
</evidence>
<dbReference type="PANTHER" id="PTHR48050:SF13">
    <property type="entry name" value="STEROL 3-BETA-GLUCOSYLTRANSFERASE UGT80A2"/>
    <property type="match status" value="1"/>
</dbReference>
<dbReference type="HOGENOM" id="CLU_000537_8_0_6"/>
<evidence type="ECO:0000259" key="1">
    <source>
        <dbReference type="Pfam" id="PF03033"/>
    </source>
</evidence>
<dbReference type="InterPro" id="IPR002213">
    <property type="entry name" value="UDP_glucos_trans"/>
</dbReference>
<dbReference type="InterPro" id="IPR010610">
    <property type="entry name" value="EryCIII-like_C"/>
</dbReference>
<dbReference type="GO" id="GO:0016758">
    <property type="term" value="F:hexosyltransferase activity"/>
    <property type="evidence" value="ECO:0007669"/>
    <property type="project" value="InterPro"/>
</dbReference>
<gene>
    <name evidence="3" type="ORF">THII_2152</name>
</gene>
<dbReference type="Pfam" id="PF06722">
    <property type="entry name" value="EryCIII-like_C"/>
    <property type="match status" value="1"/>
</dbReference>
<dbReference type="GO" id="GO:0008194">
    <property type="term" value="F:UDP-glycosyltransferase activity"/>
    <property type="evidence" value="ECO:0007669"/>
    <property type="project" value="InterPro"/>
</dbReference>
<dbReference type="SUPFAM" id="SSF53756">
    <property type="entry name" value="UDP-Glycosyltransferase/glycogen phosphorylase"/>
    <property type="match status" value="1"/>
</dbReference>
<dbReference type="STRING" id="40754.THII_2152"/>
<protein>
    <submittedName>
        <fullName evidence="3">UDP-glucuronosyltransferase</fullName>
    </submittedName>
</protein>
<dbReference type="InterPro" id="IPR050426">
    <property type="entry name" value="Glycosyltransferase_28"/>
</dbReference>
<dbReference type="CDD" id="cd03784">
    <property type="entry name" value="GT1_Gtf-like"/>
    <property type="match status" value="1"/>
</dbReference>
<dbReference type="Gene3D" id="3.40.50.2000">
    <property type="entry name" value="Glycogen Phosphorylase B"/>
    <property type="match status" value="2"/>
</dbReference>
<name>A0A090AGX4_9GAMM</name>
<accession>A0A090AGX4</accession>
<feature type="domain" description="Erythromycin biosynthesis protein CIII-like C-terminal" evidence="2">
    <location>
        <begin position="303"/>
        <end position="402"/>
    </location>
</feature>
<dbReference type="InterPro" id="IPR004276">
    <property type="entry name" value="GlycoTrans_28_N"/>
</dbReference>
<keyword evidence="3" id="KW-0808">Transferase</keyword>
<dbReference type="KEGG" id="tig:THII_2152"/>
<dbReference type="EMBL" id="AP014633">
    <property type="protein sequence ID" value="BAP56449.1"/>
    <property type="molecule type" value="Genomic_DNA"/>
</dbReference>
<evidence type="ECO:0000259" key="2">
    <source>
        <dbReference type="Pfam" id="PF06722"/>
    </source>
</evidence>
<dbReference type="OrthoDB" id="9805366at2"/>
<dbReference type="PANTHER" id="PTHR48050">
    <property type="entry name" value="STEROL 3-BETA-GLUCOSYLTRANSFERASE"/>
    <property type="match status" value="1"/>
</dbReference>
<dbReference type="GO" id="GO:0033072">
    <property type="term" value="P:vancomycin biosynthetic process"/>
    <property type="evidence" value="ECO:0007669"/>
    <property type="project" value="UniProtKB-ARBA"/>
</dbReference>
<organism evidence="3 4">
    <name type="scientific">Thioploca ingrica</name>
    <dbReference type="NCBI Taxonomy" id="40754"/>
    <lineage>
        <taxon>Bacteria</taxon>
        <taxon>Pseudomonadati</taxon>
        <taxon>Pseudomonadota</taxon>
        <taxon>Gammaproteobacteria</taxon>
        <taxon>Thiotrichales</taxon>
        <taxon>Thiotrichaceae</taxon>
        <taxon>Thioploca</taxon>
    </lineage>
</organism>
<dbReference type="Pfam" id="PF03033">
    <property type="entry name" value="Glyco_transf_28"/>
    <property type="match status" value="1"/>
</dbReference>
<dbReference type="GO" id="GO:0005975">
    <property type="term" value="P:carbohydrate metabolic process"/>
    <property type="evidence" value="ECO:0007669"/>
    <property type="project" value="InterPro"/>
</dbReference>
<evidence type="ECO:0000313" key="3">
    <source>
        <dbReference type="EMBL" id="BAP56449.1"/>
    </source>
</evidence>
<reference evidence="3 4" key="1">
    <citation type="journal article" date="2014" name="ISME J.">
        <title>Ecophysiology of Thioploca ingrica as revealed by the complete genome sequence supplemented with proteomic evidence.</title>
        <authorList>
            <person name="Kojima H."/>
            <person name="Ogura Y."/>
            <person name="Yamamoto N."/>
            <person name="Togashi T."/>
            <person name="Mori H."/>
            <person name="Watanabe T."/>
            <person name="Nemoto F."/>
            <person name="Kurokawa K."/>
            <person name="Hayashi T."/>
            <person name="Fukui M."/>
        </authorList>
    </citation>
    <scope>NUCLEOTIDE SEQUENCE [LARGE SCALE GENOMIC DNA]</scope>
</reference>
<dbReference type="AlphaFoldDB" id="A0A090AGX4"/>
<feature type="domain" description="Glycosyltransferase family 28 N-terminal" evidence="1">
    <location>
        <begin position="4"/>
        <end position="134"/>
    </location>
</feature>
<keyword evidence="4" id="KW-1185">Reference proteome</keyword>
<dbReference type="Proteomes" id="UP000031623">
    <property type="component" value="Chromosome"/>
</dbReference>